<organism evidence="1 2">
    <name type="scientific">Cricetulus griseus</name>
    <name type="common">Chinese hamster</name>
    <name type="synonym">Cricetulus barabensis griseus</name>
    <dbReference type="NCBI Taxonomy" id="10029"/>
    <lineage>
        <taxon>Eukaryota</taxon>
        <taxon>Metazoa</taxon>
        <taxon>Chordata</taxon>
        <taxon>Craniata</taxon>
        <taxon>Vertebrata</taxon>
        <taxon>Euteleostomi</taxon>
        <taxon>Mammalia</taxon>
        <taxon>Eutheria</taxon>
        <taxon>Euarchontoglires</taxon>
        <taxon>Glires</taxon>
        <taxon>Rodentia</taxon>
        <taxon>Myomorpha</taxon>
        <taxon>Muroidea</taxon>
        <taxon>Cricetidae</taxon>
        <taxon>Cricetinae</taxon>
        <taxon>Cricetulus</taxon>
    </lineage>
</organism>
<dbReference type="STRING" id="10029.G3IPX9"/>
<evidence type="ECO:0000313" key="1">
    <source>
        <dbReference type="EMBL" id="EGV91292.1"/>
    </source>
</evidence>
<dbReference type="Proteomes" id="UP000001075">
    <property type="component" value="Unassembled WGS sequence"/>
</dbReference>
<name>G3IPX9_CRIGR</name>
<protein>
    <submittedName>
        <fullName evidence="1">Vesicle-fusing ATPase</fullName>
    </submittedName>
</protein>
<dbReference type="AlphaFoldDB" id="G3IPX9"/>
<proteinExistence type="predicted"/>
<gene>
    <name evidence="1" type="ORF">I79_026064</name>
</gene>
<reference evidence="2" key="1">
    <citation type="journal article" date="2011" name="Nat. Biotechnol.">
        <title>The genomic sequence of the Chinese hamster ovary (CHO)-K1 cell line.</title>
        <authorList>
            <person name="Xu X."/>
            <person name="Nagarajan H."/>
            <person name="Lewis N.E."/>
            <person name="Pan S."/>
            <person name="Cai Z."/>
            <person name="Liu X."/>
            <person name="Chen W."/>
            <person name="Xie M."/>
            <person name="Wang W."/>
            <person name="Hammond S."/>
            <person name="Andersen M.R."/>
            <person name="Neff N."/>
            <person name="Passarelli B."/>
            <person name="Koh W."/>
            <person name="Fan H.C."/>
            <person name="Wang J."/>
            <person name="Gui Y."/>
            <person name="Lee K.H."/>
            <person name="Betenbaugh M.J."/>
            <person name="Quake S.R."/>
            <person name="Famili I."/>
            <person name="Palsson B.O."/>
            <person name="Wang J."/>
        </authorList>
    </citation>
    <scope>NUCLEOTIDE SEQUENCE [LARGE SCALE GENOMIC DNA]</scope>
    <source>
        <strain evidence="2">CHO K1 cell line</strain>
    </source>
</reference>
<dbReference type="EMBL" id="JH018570">
    <property type="protein sequence ID" value="EGV91292.1"/>
    <property type="molecule type" value="Genomic_DNA"/>
</dbReference>
<accession>G3IPX9</accession>
<sequence length="67" mass="7535">MEKAESLQVTRGDFLASLENDIKPVSVHAEWAWPCRAGVAHSDDCYHQRGTVPCHFELQDLLLPMAL</sequence>
<evidence type="ECO:0000313" key="2">
    <source>
        <dbReference type="Proteomes" id="UP000001075"/>
    </source>
</evidence>
<dbReference type="InParanoid" id="G3IPX9"/>